<feature type="signal peptide" evidence="1">
    <location>
        <begin position="1"/>
        <end position="21"/>
    </location>
</feature>
<dbReference type="Gene3D" id="3.40.190.10">
    <property type="entry name" value="Periplasmic binding protein-like II"/>
    <property type="match status" value="2"/>
</dbReference>
<reference evidence="3 4" key="1">
    <citation type="submission" date="2016-10" db="EMBL/GenBank/DDBJ databases">
        <authorList>
            <person name="de Groot N.N."/>
        </authorList>
    </citation>
    <scope>NUCLEOTIDE SEQUENCE [LARGE SCALE GENOMIC DNA]</scope>
    <source>
        <strain evidence="3 4">DSM 16213</strain>
    </source>
</reference>
<dbReference type="PANTHER" id="PTHR30024:SF48">
    <property type="entry name" value="ABC TRANSPORTER SUBSTRATE-BINDING PROTEIN"/>
    <property type="match status" value="1"/>
</dbReference>
<sequence length="323" mass="33431">MGHLHHAALALWLAMAGSVAAQDPTLRAAAQETGTVMWELDTIRHYGLDAANGFTLDVQATAGADAAQIAFQGGAVDVIVSDWIWVARQNAAGEALVFIPFSRAVGGLLVPQDSTAQTLADIDGGRIGVAGGRLDKGWIILQAYAQQTYGLDLAAATTQVFGAPPLIMNAATTGQLEGAINVWHFMARMQAEGMRELISIADAATALGLDPATPLLGYVVRAKLLEDNPALVAGLARASQQAKAVLADDSAAWARLRTRMGDPDDAAFAALQAGFAAGKPLPGPVDVAAAQRMLALMSDLGGPDLVGDVTALPEAMFYTLPPA</sequence>
<dbReference type="PANTHER" id="PTHR30024">
    <property type="entry name" value="ALIPHATIC SULFONATES-BINDING PROTEIN-RELATED"/>
    <property type="match status" value="1"/>
</dbReference>
<evidence type="ECO:0000256" key="1">
    <source>
        <dbReference type="SAM" id="SignalP"/>
    </source>
</evidence>
<evidence type="ECO:0000259" key="2">
    <source>
        <dbReference type="Pfam" id="PF09084"/>
    </source>
</evidence>
<organism evidence="3 4">
    <name type="scientific">Loktanella fryxellensis</name>
    <dbReference type="NCBI Taxonomy" id="245187"/>
    <lineage>
        <taxon>Bacteria</taxon>
        <taxon>Pseudomonadati</taxon>
        <taxon>Pseudomonadota</taxon>
        <taxon>Alphaproteobacteria</taxon>
        <taxon>Rhodobacterales</taxon>
        <taxon>Roseobacteraceae</taxon>
        <taxon>Loktanella</taxon>
    </lineage>
</organism>
<dbReference type="SUPFAM" id="SSF53850">
    <property type="entry name" value="Periplasmic binding protein-like II"/>
    <property type="match status" value="1"/>
</dbReference>
<dbReference type="AlphaFoldDB" id="A0A1H8JHH1"/>
<feature type="chain" id="PRO_5011714902" evidence="1">
    <location>
        <begin position="22"/>
        <end position="323"/>
    </location>
</feature>
<keyword evidence="1" id="KW-0732">Signal</keyword>
<keyword evidence="4" id="KW-1185">Reference proteome</keyword>
<gene>
    <name evidence="3" type="ORF">SAMN04488003_1386</name>
</gene>
<proteinExistence type="predicted"/>
<accession>A0A1H8JHH1</accession>
<dbReference type="EMBL" id="FOCI01000038">
    <property type="protein sequence ID" value="SEN80293.1"/>
    <property type="molecule type" value="Genomic_DNA"/>
</dbReference>
<dbReference type="InterPro" id="IPR015168">
    <property type="entry name" value="SsuA/THI5"/>
</dbReference>
<evidence type="ECO:0000313" key="3">
    <source>
        <dbReference type="EMBL" id="SEN80293.1"/>
    </source>
</evidence>
<dbReference type="Proteomes" id="UP000199585">
    <property type="component" value="Unassembled WGS sequence"/>
</dbReference>
<dbReference type="STRING" id="245187.SAMN04488003_1386"/>
<feature type="domain" description="SsuA/THI5-like" evidence="2">
    <location>
        <begin position="52"/>
        <end position="246"/>
    </location>
</feature>
<evidence type="ECO:0000313" key="4">
    <source>
        <dbReference type="Proteomes" id="UP000199585"/>
    </source>
</evidence>
<name>A0A1H8JHH1_9RHOB</name>
<dbReference type="OrthoDB" id="5621714at2"/>
<dbReference type="RefSeq" id="WP_089905678.1">
    <property type="nucleotide sequence ID" value="NZ_FOCI01000038.1"/>
</dbReference>
<dbReference type="Pfam" id="PF09084">
    <property type="entry name" value="NMT1"/>
    <property type="match status" value="1"/>
</dbReference>
<protein>
    <submittedName>
        <fullName evidence="3">NitT/TauT family transport system substrate-binding protein</fullName>
    </submittedName>
</protein>